<feature type="compositionally biased region" description="Low complexity" evidence="3">
    <location>
        <begin position="100"/>
        <end position="115"/>
    </location>
</feature>
<sequence length="633" mass="68750">MTETTSRRCSVSDADDQHNPEQTSSCPPDAAKALRSQLEVLRLEAQRAERACDVALGRELEAREEVVQLRAQVEALESQVEALSRENCETAGDAPACSTAQQPAGGAPQRAEGPRSQLLEAQAEIARLTERLGAAEAARQELESAVSLLRDTASAAEAGAQREARRRQRAEREGKEARASLDARQAELRERKVAALQTSERLERLQGALRAADAAAEQLRRERDLQTEALTRAKREAEAHAAAQGQLKGAAAGPGGGAGGGARRLPGPPDADPQGQQGQGRAAHAAEAETLRRRDGEERVCALEDQVNRLQLQLQEADQARQRAEQQCLVLKGELSAARQHELATQQRLERAAGAEHCRLQEAKALEAELVRCREGVARATAVSKKAELGARLAADTSQRLEAELEVARRDAAAARAEAAQLRSDLAALSASQRLVGNASRERDALRAQTQAHLQKIRQLEDELGVQAAALSRSEAQAQAQAGEIRNLRQQAEDRAEDLAAAKSKAEELQTARLDLQRAITALMQEQAKVASLSDELARPINLHRWRQLKGSDPDVFDLVFKLIAKTEQLAEKDAVIEDKERLCQELRQAHQRNLRSALAAEELSAQQAAVRSRDRQCKALASQLALAQDQVG</sequence>
<evidence type="ECO:0000256" key="1">
    <source>
        <dbReference type="ARBA" id="ARBA00023054"/>
    </source>
</evidence>
<feature type="compositionally biased region" description="Basic and acidic residues" evidence="3">
    <location>
        <begin position="170"/>
        <end position="183"/>
    </location>
</feature>
<protein>
    <submittedName>
        <fullName evidence="4">Uncharacterized protein</fullName>
    </submittedName>
</protein>
<feature type="coiled-coil region" evidence="2">
    <location>
        <begin position="303"/>
        <end position="334"/>
    </location>
</feature>
<evidence type="ECO:0000313" key="4">
    <source>
        <dbReference type="EMBL" id="KAK2078850.1"/>
    </source>
</evidence>
<proteinExistence type="predicted"/>
<keyword evidence="5" id="KW-1185">Reference proteome</keyword>
<dbReference type="PANTHER" id="PTHR32083:SF0">
    <property type="entry name" value="CILIA AND FLAGELLA-ASSOCIATED PROTEIN 58"/>
    <property type="match status" value="1"/>
</dbReference>
<feature type="region of interest" description="Disordered" evidence="3">
    <location>
        <begin position="233"/>
        <end position="295"/>
    </location>
</feature>
<evidence type="ECO:0000256" key="2">
    <source>
        <dbReference type="SAM" id="Coils"/>
    </source>
</evidence>
<name>A0AAD9IKG6_PROWI</name>
<feature type="region of interest" description="Disordered" evidence="3">
    <location>
        <begin position="91"/>
        <end position="116"/>
    </location>
</feature>
<feature type="region of interest" description="Disordered" evidence="3">
    <location>
        <begin position="1"/>
        <end position="30"/>
    </location>
</feature>
<gene>
    <name evidence="4" type="ORF">QBZ16_003690</name>
</gene>
<feature type="compositionally biased region" description="Low complexity" evidence="3">
    <location>
        <begin position="240"/>
        <end position="251"/>
    </location>
</feature>
<dbReference type="PANTHER" id="PTHR32083">
    <property type="entry name" value="CILIA AND FLAGELLA-ASSOCIATED PROTEIN 58-RELATED"/>
    <property type="match status" value="1"/>
</dbReference>
<feature type="compositionally biased region" description="Low complexity" evidence="3">
    <location>
        <begin position="272"/>
        <end position="283"/>
    </location>
</feature>
<evidence type="ECO:0000256" key="3">
    <source>
        <dbReference type="SAM" id="MobiDB-lite"/>
    </source>
</evidence>
<keyword evidence="1 2" id="KW-0175">Coiled coil</keyword>
<feature type="compositionally biased region" description="Basic and acidic residues" evidence="3">
    <location>
        <begin position="284"/>
        <end position="295"/>
    </location>
</feature>
<evidence type="ECO:0000313" key="5">
    <source>
        <dbReference type="Proteomes" id="UP001255856"/>
    </source>
</evidence>
<feature type="coiled-coil region" evidence="2">
    <location>
        <begin position="31"/>
        <end position="86"/>
    </location>
</feature>
<feature type="region of interest" description="Disordered" evidence="3">
    <location>
        <begin position="155"/>
        <end position="183"/>
    </location>
</feature>
<comment type="caution">
    <text evidence="4">The sequence shown here is derived from an EMBL/GenBank/DDBJ whole genome shotgun (WGS) entry which is preliminary data.</text>
</comment>
<feature type="coiled-coil region" evidence="2">
    <location>
        <begin position="391"/>
        <end position="536"/>
    </location>
</feature>
<reference evidence="4" key="1">
    <citation type="submission" date="2021-01" db="EMBL/GenBank/DDBJ databases">
        <authorList>
            <person name="Eckstrom K.M.E."/>
        </authorList>
    </citation>
    <scope>NUCLEOTIDE SEQUENCE</scope>
    <source>
        <strain evidence="4">UVCC 0001</strain>
    </source>
</reference>
<feature type="compositionally biased region" description="Gly residues" evidence="3">
    <location>
        <begin position="252"/>
        <end position="262"/>
    </location>
</feature>
<dbReference type="EMBL" id="JASFZW010000004">
    <property type="protein sequence ID" value="KAK2078850.1"/>
    <property type="molecule type" value="Genomic_DNA"/>
</dbReference>
<accession>A0AAD9IKG6</accession>
<dbReference type="Proteomes" id="UP001255856">
    <property type="component" value="Unassembled WGS sequence"/>
</dbReference>
<dbReference type="GO" id="GO:0005856">
    <property type="term" value="C:cytoskeleton"/>
    <property type="evidence" value="ECO:0007669"/>
    <property type="project" value="TreeGrafter"/>
</dbReference>
<organism evidence="4 5">
    <name type="scientific">Prototheca wickerhamii</name>
    <dbReference type="NCBI Taxonomy" id="3111"/>
    <lineage>
        <taxon>Eukaryota</taxon>
        <taxon>Viridiplantae</taxon>
        <taxon>Chlorophyta</taxon>
        <taxon>core chlorophytes</taxon>
        <taxon>Trebouxiophyceae</taxon>
        <taxon>Chlorellales</taxon>
        <taxon>Chlorellaceae</taxon>
        <taxon>Prototheca</taxon>
    </lineage>
</organism>
<dbReference type="AlphaFoldDB" id="A0AAD9IKG6"/>